<reference evidence="2 3" key="1">
    <citation type="journal article" date="2015" name="Sci. Rep.">
        <title>Genome of the facultative scuticociliatosis pathogen Pseudocohnilembus persalinus provides insight into its virulence through horizontal gene transfer.</title>
        <authorList>
            <person name="Xiong J."/>
            <person name="Wang G."/>
            <person name="Cheng J."/>
            <person name="Tian M."/>
            <person name="Pan X."/>
            <person name="Warren A."/>
            <person name="Jiang C."/>
            <person name="Yuan D."/>
            <person name="Miao W."/>
        </authorList>
    </citation>
    <scope>NUCLEOTIDE SEQUENCE [LARGE SCALE GENOMIC DNA]</scope>
    <source>
        <strain evidence="2">36N120E</strain>
    </source>
</reference>
<feature type="region of interest" description="Disordered" evidence="1">
    <location>
        <begin position="110"/>
        <end position="201"/>
    </location>
</feature>
<accession>A0A0V0R428</accession>
<organism evidence="2 3">
    <name type="scientific">Pseudocohnilembus persalinus</name>
    <name type="common">Ciliate</name>
    <dbReference type="NCBI Taxonomy" id="266149"/>
    <lineage>
        <taxon>Eukaryota</taxon>
        <taxon>Sar</taxon>
        <taxon>Alveolata</taxon>
        <taxon>Ciliophora</taxon>
        <taxon>Intramacronucleata</taxon>
        <taxon>Oligohymenophorea</taxon>
        <taxon>Scuticociliatia</taxon>
        <taxon>Philasterida</taxon>
        <taxon>Pseudocohnilembidae</taxon>
        <taxon>Pseudocohnilembus</taxon>
    </lineage>
</organism>
<name>A0A0V0R428_PSEPJ</name>
<evidence type="ECO:0000256" key="1">
    <source>
        <dbReference type="SAM" id="MobiDB-lite"/>
    </source>
</evidence>
<gene>
    <name evidence="2" type="ORF">PPERSA_05912</name>
</gene>
<proteinExistence type="predicted"/>
<feature type="compositionally biased region" description="Low complexity" evidence="1">
    <location>
        <begin position="110"/>
        <end position="123"/>
    </location>
</feature>
<dbReference type="Proteomes" id="UP000054937">
    <property type="component" value="Unassembled WGS sequence"/>
</dbReference>
<feature type="compositionally biased region" description="Low complexity" evidence="1">
    <location>
        <begin position="171"/>
        <end position="192"/>
    </location>
</feature>
<dbReference type="EMBL" id="LDAU01000053">
    <property type="protein sequence ID" value="KRX09243.1"/>
    <property type="molecule type" value="Genomic_DNA"/>
</dbReference>
<dbReference type="AlphaFoldDB" id="A0A0V0R428"/>
<protein>
    <submittedName>
        <fullName evidence="2">Uncharacterized protein</fullName>
    </submittedName>
</protein>
<evidence type="ECO:0000313" key="3">
    <source>
        <dbReference type="Proteomes" id="UP000054937"/>
    </source>
</evidence>
<evidence type="ECO:0000313" key="2">
    <source>
        <dbReference type="EMBL" id="KRX09243.1"/>
    </source>
</evidence>
<sequence>MEFLMKCEDKQKQKDQQDLNQYSTNQQTIIDKFNKTSQNNKISYDEVSLPNGKKVVEFQIFEEQINQPKNYKFFAYTPSLNQESNNNGYQSKKQFHHQPVQIEINLTNKNEQQKQQQNTSNKSAKVNNFINDNQKQSNKKNSSSNDSKMNSSYKIISKVQKSEQDEDFTPKQQQKQQQYSQQSTKSISITTSPRKINGNDGKYMTNLMQQLNKISIDKSQVNQGASNSFTKYYFENPQYFQTQASQSNSQSIINLQQISSKIPSRNYNSNDQSNFAERQYENMKTTYPAIKTIQNLISDKNNRNHHSLQNPTHRKVASIDLQQLQCFNQQSNKTEENKFSKQKANNLQQLQTSEKNIYQEFRQTFTQINNQSKPGHRKQQSQALPSRNYLQDYDYNYNKQNNRSQSPQQGYSIGNKEVKKDNLTYNVDNSNTQNKQNKNYNFYIIQPKKA</sequence>
<dbReference type="InParanoid" id="A0A0V0R428"/>
<comment type="caution">
    <text evidence="2">The sequence shown here is derived from an EMBL/GenBank/DDBJ whole genome shotgun (WGS) entry which is preliminary data.</text>
</comment>
<feature type="compositionally biased region" description="Low complexity" evidence="1">
    <location>
        <begin position="131"/>
        <end position="152"/>
    </location>
</feature>
<keyword evidence="3" id="KW-1185">Reference proteome</keyword>